<evidence type="ECO:0000256" key="6">
    <source>
        <dbReference type="RuleBase" id="RU367044"/>
    </source>
</evidence>
<name>A0AAE1X283_9LAMI</name>
<sequence length="138" mass="16110">MSYTTVKNLFVLLLLTSNLLQALSCRVVRGYTVHVVNKLPPNSDLSLHCASGDDDLGFHTIPVNYDFHWHFCDSWTGTTLFFCHLYWGSKQVAFDVFKSQWSDRCFLDCYWEARSDGIYFSGKFPPDKLEKKHDWENK</sequence>
<dbReference type="GO" id="GO:0005576">
    <property type="term" value="C:extracellular region"/>
    <property type="evidence" value="ECO:0007669"/>
    <property type="project" value="UniProtKB-SubCell"/>
</dbReference>
<reference evidence="7" key="2">
    <citation type="journal article" date="2024" name="Plant">
        <title>Genomic evolution and insights into agronomic trait innovations of Sesamum species.</title>
        <authorList>
            <person name="Miao H."/>
            <person name="Wang L."/>
            <person name="Qu L."/>
            <person name="Liu H."/>
            <person name="Sun Y."/>
            <person name="Le M."/>
            <person name="Wang Q."/>
            <person name="Wei S."/>
            <person name="Zheng Y."/>
            <person name="Lin W."/>
            <person name="Duan Y."/>
            <person name="Cao H."/>
            <person name="Xiong S."/>
            <person name="Wang X."/>
            <person name="Wei L."/>
            <person name="Li C."/>
            <person name="Ma Q."/>
            <person name="Ju M."/>
            <person name="Zhao R."/>
            <person name="Li G."/>
            <person name="Mu C."/>
            <person name="Tian Q."/>
            <person name="Mei H."/>
            <person name="Zhang T."/>
            <person name="Gao T."/>
            <person name="Zhang H."/>
        </authorList>
    </citation>
    <scope>NUCLEOTIDE SEQUENCE</scope>
    <source>
        <strain evidence="7">K16</strain>
    </source>
</reference>
<dbReference type="Pfam" id="PF05938">
    <property type="entry name" value="Self-incomp_S1"/>
    <property type="match status" value="1"/>
</dbReference>
<evidence type="ECO:0000256" key="1">
    <source>
        <dbReference type="ARBA" id="ARBA00004613"/>
    </source>
</evidence>
<evidence type="ECO:0000313" key="8">
    <source>
        <dbReference type="Proteomes" id="UP001289374"/>
    </source>
</evidence>
<organism evidence="7 8">
    <name type="scientific">Sesamum angolense</name>
    <dbReference type="NCBI Taxonomy" id="2727404"/>
    <lineage>
        <taxon>Eukaryota</taxon>
        <taxon>Viridiplantae</taxon>
        <taxon>Streptophyta</taxon>
        <taxon>Embryophyta</taxon>
        <taxon>Tracheophyta</taxon>
        <taxon>Spermatophyta</taxon>
        <taxon>Magnoliopsida</taxon>
        <taxon>eudicotyledons</taxon>
        <taxon>Gunneridae</taxon>
        <taxon>Pentapetalae</taxon>
        <taxon>asterids</taxon>
        <taxon>lamiids</taxon>
        <taxon>Lamiales</taxon>
        <taxon>Pedaliaceae</taxon>
        <taxon>Sesamum</taxon>
    </lineage>
</organism>
<protein>
    <recommendedName>
        <fullName evidence="6">S-protein homolog</fullName>
    </recommendedName>
</protein>
<proteinExistence type="inferred from homology"/>
<evidence type="ECO:0000256" key="5">
    <source>
        <dbReference type="ARBA" id="ARBA00022729"/>
    </source>
</evidence>
<evidence type="ECO:0000256" key="4">
    <source>
        <dbReference type="ARBA" id="ARBA00022525"/>
    </source>
</evidence>
<evidence type="ECO:0000256" key="2">
    <source>
        <dbReference type="ARBA" id="ARBA00005581"/>
    </source>
</evidence>
<keyword evidence="4 6" id="KW-0964">Secreted</keyword>
<dbReference type="AlphaFoldDB" id="A0AAE1X283"/>
<evidence type="ECO:0000313" key="7">
    <source>
        <dbReference type="EMBL" id="KAK4403928.1"/>
    </source>
</evidence>
<comment type="caution">
    <text evidence="7">The sequence shown here is derived from an EMBL/GenBank/DDBJ whole genome shotgun (WGS) entry which is preliminary data.</text>
</comment>
<dbReference type="InterPro" id="IPR010264">
    <property type="entry name" value="Self-incomp_S1"/>
</dbReference>
<dbReference type="EMBL" id="JACGWL010000004">
    <property type="protein sequence ID" value="KAK4403928.1"/>
    <property type="molecule type" value="Genomic_DNA"/>
</dbReference>
<reference evidence="7" key="1">
    <citation type="submission" date="2020-06" db="EMBL/GenBank/DDBJ databases">
        <authorList>
            <person name="Li T."/>
            <person name="Hu X."/>
            <person name="Zhang T."/>
            <person name="Song X."/>
            <person name="Zhang H."/>
            <person name="Dai N."/>
            <person name="Sheng W."/>
            <person name="Hou X."/>
            <person name="Wei L."/>
        </authorList>
    </citation>
    <scope>NUCLEOTIDE SEQUENCE</scope>
    <source>
        <strain evidence="7">K16</strain>
        <tissue evidence="7">Leaf</tissue>
    </source>
</reference>
<comment type="subcellular location">
    <subcellularLocation>
        <location evidence="1 6">Secreted</location>
    </subcellularLocation>
</comment>
<keyword evidence="3 6" id="KW-0713">Self-incompatibility</keyword>
<dbReference type="PANTHER" id="PTHR31232">
    <property type="match status" value="1"/>
</dbReference>
<dbReference type="PANTHER" id="PTHR31232:SF61">
    <property type="entry name" value="S-PROTEIN HOMOLOG"/>
    <property type="match status" value="1"/>
</dbReference>
<gene>
    <name evidence="7" type="ORF">Sango_0761400</name>
</gene>
<accession>A0AAE1X283</accession>
<keyword evidence="8" id="KW-1185">Reference proteome</keyword>
<keyword evidence="5 6" id="KW-0732">Signal</keyword>
<evidence type="ECO:0000256" key="3">
    <source>
        <dbReference type="ARBA" id="ARBA00022471"/>
    </source>
</evidence>
<feature type="chain" id="PRO_5041782422" description="S-protein homolog" evidence="6">
    <location>
        <begin position="25"/>
        <end position="138"/>
    </location>
</feature>
<dbReference type="Proteomes" id="UP001289374">
    <property type="component" value="Unassembled WGS sequence"/>
</dbReference>
<feature type="signal peptide" evidence="6">
    <location>
        <begin position="1"/>
        <end position="24"/>
    </location>
</feature>
<comment type="similarity">
    <text evidence="2 6">Belongs to the plant self-incompatibility (S1) protein family.</text>
</comment>
<dbReference type="GO" id="GO:0060320">
    <property type="term" value="P:rejection of self pollen"/>
    <property type="evidence" value="ECO:0007669"/>
    <property type="project" value="UniProtKB-KW"/>
</dbReference>